<feature type="domain" description="MotA/TolQ/ExbB proton channel" evidence="14">
    <location>
        <begin position="131"/>
        <end position="236"/>
    </location>
</feature>
<dbReference type="PROSITE" id="PS01307">
    <property type="entry name" value="MOTA"/>
    <property type="match status" value="1"/>
</dbReference>
<feature type="domain" description="Motility protein A N-terminal" evidence="15">
    <location>
        <begin position="4"/>
        <end position="95"/>
    </location>
</feature>
<evidence type="ECO:0000256" key="2">
    <source>
        <dbReference type="ARBA" id="ARBA00008038"/>
    </source>
</evidence>
<dbReference type="EMBL" id="SRXW01000001">
    <property type="protein sequence ID" value="TGY90351.1"/>
    <property type="molecule type" value="Genomic_DNA"/>
</dbReference>
<dbReference type="InterPro" id="IPR002898">
    <property type="entry name" value="MotA_ExbB_proton_chnl"/>
</dbReference>
<keyword evidence="4" id="KW-1003">Cell membrane</keyword>
<sequence length="288" mass="31259">MFQILGVLVVFGMVFGGFMLAGGHFDIIVKALPFELMMIGGAAVGAFLIGNSGKTISKTLKDFSKLISGPKWKASDYRDLLALLFQLTKTMKTKGVIALESHIEKPHESTIFSKYPKILKDHFAVDFICDTLRMMTMNLEDPHQVEDAMEKQLEKHHHEEMGPANALQNMADALPALGIVAAVLGIIKTMGAIDSPPVVLGAKIGSALVGTFLGVFLAYGLVGPMSVRLKNVYEEEAIFYRIIQNVLVAHLHGNAAQISVEIGRGHVPSEFQPSFIELEEALSAAPAE</sequence>
<dbReference type="NCBIfam" id="TIGR03818">
    <property type="entry name" value="MotA1"/>
    <property type="match status" value="1"/>
</dbReference>
<dbReference type="AlphaFoldDB" id="A0A4S2H4L6"/>
<dbReference type="GO" id="GO:0005886">
    <property type="term" value="C:plasma membrane"/>
    <property type="evidence" value="ECO:0007669"/>
    <property type="project" value="UniProtKB-SubCell"/>
</dbReference>
<comment type="subcellular location">
    <subcellularLocation>
        <location evidence="1">Cell inner membrane</location>
        <topology evidence="1">Multi-pass membrane protein</topology>
    </subcellularLocation>
</comment>
<dbReference type="RefSeq" id="WP_135994849.1">
    <property type="nucleotide sequence ID" value="NZ_CP071057.1"/>
</dbReference>
<evidence type="ECO:0000256" key="11">
    <source>
        <dbReference type="ARBA" id="ARBA00023065"/>
    </source>
</evidence>
<reference evidence="16 17" key="1">
    <citation type="journal article" date="2017" name="Int. J. Syst. Evol. Microbiol.">
        <title>Marinicauda algicola sp. nov., isolated from a marine red alga Rhodosorus marinus.</title>
        <authorList>
            <person name="Jeong S.E."/>
            <person name="Jeon S.H."/>
            <person name="Chun B.H."/>
            <person name="Kim D.W."/>
            <person name="Jeon C.O."/>
        </authorList>
    </citation>
    <scope>NUCLEOTIDE SEQUENCE [LARGE SCALE GENOMIC DNA]</scope>
    <source>
        <strain evidence="16 17">JCM 31718</strain>
    </source>
</reference>
<keyword evidence="5" id="KW-0145">Chemotaxis</keyword>
<keyword evidence="16" id="KW-0969">Cilium</keyword>
<evidence type="ECO:0000259" key="14">
    <source>
        <dbReference type="Pfam" id="PF01618"/>
    </source>
</evidence>
<evidence type="ECO:0000256" key="9">
    <source>
        <dbReference type="ARBA" id="ARBA00022781"/>
    </source>
</evidence>
<feature type="transmembrane region" description="Helical" evidence="13">
    <location>
        <begin position="7"/>
        <end position="25"/>
    </location>
</feature>
<organism evidence="16 17">
    <name type="scientific">Marinicauda algicola</name>
    <dbReference type="NCBI Taxonomy" id="2029849"/>
    <lineage>
        <taxon>Bacteria</taxon>
        <taxon>Pseudomonadati</taxon>
        <taxon>Pseudomonadota</taxon>
        <taxon>Alphaproteobacteria</taxon>
        <taxon>Maricaulales</taxon>
        <taxon>Maricaulaceae</taxon>
        <taxon>Marinicauda</taxon>
    </lineage>
</organism>
<dbReference type="PANTHER" id="PTHR30433">
    <property type="entry name" value="CHEMOTAXIS PROTEIN MOTA"/>
    <property type="match status" value="1"/>
</dbReference>
<evidence type="ECO:0000256" key="7">
    <source>
        <dbReference type="ARBA" id="ARBA00022692"/>
    </source>
</evidence>
<dbReference type="Pfam" id="PF20560">
    <property type="entry name" value="MotA_N"/>
    <property type="match status" value="1"/>
</dbReference>
<proteinExistence type="inferred from homology"/>
<evidence type="ECO:0000256" key="6">
    <source>
        <dbReference type="ARBA" id="ARBA00022519"/>
    </source>
</evidence>
<protein>
    <submittedName>
        <fullName evidence="16">Flagellar motor stator protein MotA</fullName>
    </submittedName>
</protein>
<comment type="similarity">
    <text evidence="2">Belongs to the MotA family.</text>
</comment>
<keyword evidence="7 13" id="KW-0812">Transmembrane</keyword>
<evidence type="ECO:0000256" key="13">
    <source>
        <dbReference type="SAM" id="Phobius"/>
    </source>
</evidence>
<dbReference type="GO" id="GO:0006935">
    <property type="term" value="P:chemotaxis"/>
    <property type="evidence" value="ECO:0007669"/>
    <property type="project" value="UniProtKB-KW"/>
</dbReference>
<evidence type="ECO:0000256" key="3">
    <source>
        <dbReference type="ARBA" id="ARBA00022448"/>
    </source>
</evidence>
<keyword evidence="16" id="KW-0966">Cell projection</keyword>
<gene>
    <name evidence="16" type="primary">motA</name>
    <name evidence="16" type="ORF">E5163_04295</name>
</gene>
<dbReference type="GO" id="GO:0071978">
    <property type="term" value="P:bacterial-type flagellum-dependent swarming motility"/>
    <property type="evidence" value="ECO:0007669"/>
    <property type="project" value="InterPro"/>
</dbReference>
<evidence type="ECO:0000256" key="1">
    <source>
        <dbReference type="ARBA" id="ARBA00004429"/>
    </source>
</evidence>
<keyword evidence="11" id="KW-0406">Ion transport</keyword>
<dbReference type="GO" id="GO:1902600">
    <property type="term" value="P:proton transmembrane transport"/>
    <property type="evidence" value="ECO:0007669"/>
    <property type="project" value="UniProtKB-KW"/>
</dbReference>
<evidence type="ECO:0000256" key="8">
    <source>
        <dbReference type="ARBA" id="ARBA00022779"/>
    </source>
</evidence>
<dbReference type="InterPro" id="IPR000540">
    <property type="entry name" value="Flag_MotA_CS"/>
</dbReference>
<dbReference type="Pfam" id="PF01618">
    <property type="entry name" value="MotA_ExbB"/>
    <property type="match status" value="1"/>
</dbReference>
<evidence type="ECO:0000259" key="15">
    <source>
        <dbReference type="Pfam" id="PF20560"/>
    </source>
</evidence>
<feature type="transmembrane region" description="Helical" evidence="13">
    <location>
        <begin position="31"/>
        <end position="50"/>
    </location>
</feature>
<dbReference type="Proteomes" id="UP000308054">
    <property type="component" value="Unassembled WGS sequence"/>
</dbReference>
<evidence type="ECO:0000313" key="17">
    <source>
        <dbReference type="Proteomes" id="UP000308054"/>
    </source>
</evidence>
<comment type="caution">
    <text evidence="16">The sequence shown here is derived from an EMBL/GenBank/DDBJ whole genome shotgun (WGS) entry which is preliminary data.</text>
</comment>
<keyword evidence="6" id="KW-0997">Cell inner membrane</keyword>
<keyword evidence="16" id="KW-0282">Flagellum</keyword>
<evidence type="ECO:0000256" key="4">
    <source>
        <dbReference type="ARBA" id="ARBA00022475"/>
    </source>
</evidence>
<keyword evidence="17" id="KW-1185">Reference proteome</keyword>
<keyword evidence="8" id="KW-0283">Flagellar rotation</keyword>
<feature type="transmembrane region" description="Helical" evidence="13">
    <location>
        <begin position="173"/>
        <end position="193"/>
    </location>
</feature>
<keyword evidence="10 13" id="KW-1133">Transmembrane helix</keyword>
<dbReference type="InterPro" id="IPR022522">
    <property type="entry name" value="Flagellar_motor_stator_MotA"/>
</dbReference>
<keyword evidence="12 13" id="KW-0472">Membrane</keyword>
<keyword evidence="9" id="KW-0375">Hydrogen ion transport</keyword>
<dbReference type="OrthoDB" id="9782603at2"/>
<evidence type="ECO:0000256" key="10">
    <source>
        <dbReference type="ARBA" id="ARBA00022989"/>
    </source>
</evidence>
<accession>A0A4S2H4L6</accession>
<name>A0A4S2H4L6_9PROT</name>
<dbReference type="InterPro" id="IPR047055">
    <property type="entry name" value="MotA-like"/>
</dbReference>
<evidence type="ECO:0000256" key="12">
    <source>
        <dbReference type="ARBA" id="ARBA00023136"/>
    </source>
</evidence>
<evidence type="ECO:0000313" key="16">
    <source>
        <dbReference type="EMBL" id="TGY90351.1"/>
    </source>
</evidence>
<feature type="transmembrane region" description="Helical" evidence="13">
    <location>
        <begin position="199"/>
        <end position="222"/>
    </location>
</feature>
<dbReference type="InterPro" id="IPR046786">
    <property type="entry name" value="MotA_N"/>
</dbReference>
<keyword evidence="3" id="KW-0813">Transport</keyword>
<dbReference type="PANTHER" id="PTHR30433:SF4">
    <property type="entry name" value="MOTILITY PROTEIN A"/>
    <property type="match status" value="1"/>
</dbReference>
<evidence type="ECO:0000256" key="5">
    <source>
        <dbReference type="ARBA" id="ARBA00022500"/>
    </source>
</evidence>